<evidence type="ECO:0000256" key="16">
    <source>
        <dbReference type="ARBA" id="ARBA00049551"/>
    </source>
</evidence>
<evidence type="ECO:0000256" key="1">
    <source>
        <dbReference type="ARBA" id="ARBA00004448"/>
    </source>
</evidence>
<comment type="function">
    <text evidence="17">Core subunit of the mitochondrial membrane respiratory chain NADH dehydrogenase (Complex I) which catalyzes electron transfer from NADH through the respiratory chain, using ubiquinone as an electron acceptor. Essential for the catalytic activity and assembly of complex I.</text>
</comment>
<sequence length="348" mass="38334">MFTHTMTLFLVSVGIGTVLTCASTNWVLAWMGLEIGSLAILPLLSGSFDPRTSEAGIKYFLVQSTGAALMLFASATNAFIAGQWHIDETSHIIPVTLATLALALKIGLAPLHGWLPEVISGLDLMTGVLVSTWQKLAPFAMLLQISYTHSPLLIAIGLMSMLVGGWGGINQTQLRKVLAYSSIAHLGWMIMVLQFSPGLSLLALFLYFIMTFSAFLVFHLTRTLNIKSLAISWSKNPTITALLPLLLLSLAGLPPLAGFASKWLILQEFSTRHLYFFMLMASYTTLFNLFYYTRLSYTMTFTKPPDNALGFTPWRIFSFEMTLPLAFSIVATIFLAPLMPTLTAWLSI</sequence>
<evidence type="ECO:0000256" key="10">
    <source>
        <dbReference type="ARBA" id="ARBA00022982"/>
    </source>
</evidence>
<evidence type="ECO:0000256" key="5">
    <source>
        <dbReference type="ARBA" id="ARBA00022448"/>
    </source>
</evidence>
<dbReference type="InterPro" id="IPR010933">
    <property type="entry name" value="NADH_DH_su2_C"/>
</dbReference>
<keyword evidence="8 17" id="KW-0999">Mitochondrion inner membrane</keyword>
<feature type="transmembrane region" description="Helical" evidence="17">
    <location>
        <begin position="241"/>
        <end position="261"/>
    </location>
</feature>
<dbReference type="AlphaFoldDB" id="A0AA96C3Y0"/>
<feature type="transmembrane region" description="Helical" evidence="17">
    <location>
        <begin position="152"/>
        <end position="170"/>
    </location>
</feature>
<evidence type="ECO:0000256" key="8">
    <source>
        <dbReference type="ARBA" id="ARBA00022792"/>
    </source>
</evidence>
<evidence type="ECO:0000256" key="14">
    <source>
        <dbReference type="ARBA" id="ARBA00023128"/>
    </source>
</evidence>
<feature type="domain" description="NADH:quinone oxidoreductase/Mrp antiporter transmembrane" evidence="18">
    <location>
        <begin position="23"/>
        <end position="287"/>
    </location>
</feature>
<dbReference type="Pfam" id="PF00361">
    <property type="entry name" value="Proton_antipo_M"/>
    <property type="match status" value="1"/>
</dbReference>
<evidence type="ECO:0000313" key="20">
    <source>
        <dbReference type="EMBL" id="WNH37463.1"/>
    </source>
</evidence>
<evidence type="ECO:0000256" key="4">
    <source>
        <dbReference type="ARBA" id="ARBA00021008"/>
    </source>
</evidence>
<keyword evidence="15 17" id="KW-0472">Membrane</keyword>
<evidence type="ECO:0000256" key="17">
    <source>
        <dbReference type="RuleBase" id="RU003403"/>
    </source>
</evidence>
<feature type="transmembrane region" description="Helical" evidence="17">
    <location>
        <begin position="201"/>
        <end position="220"/>
    </location>
</feature>
<keyword evidence="13 17" id="KW-0830">Ubiquinone</keyword>
<keyword evidence="10 17" id="KW-0249">Electron transport</keyword>
<evidence type="ECO:0000259" key="18">
    <source>
        <dbReference type="Pfam" id="PF00361"/>
    </source>
</evidence>
<evidence type="ECO:0000256" key="3">
    <source>
        <dbReference type="ARBA" id="ARBA00012944"/>
    </source>
</evidence>
<protein>
    <recommendedName>
        <fullName evidence="4 17">NADH-ubiquinone oxidoreductase chain 2</fullName>
        <ecNumber evidence="3 17">7.1.1.2</ecNumber>
    </recommendedName>
</protein>
<evidence type="ECO:0000256" key="9">
    <source>
        <dbReference type="ARBA" id="ARBA00022967"/>
    </source>
</evidence>
<dbReference type="PANTHER" id="PTHR46552:SF1">
    <property type="entry name" value="NADH-UBIQUINONE OXIDOREDUCTASE CHAIN 2"/>
    <property type="match status" value="1"/>
</dbReference>
<evidence type="ECO:0000256" key="2">
    <source>
        <dbReference type="ARBA" id="ARBA00007012"/>
    </source>
</evidence>
<keyword evidence="14 17" id="KW-0496">Mitochondrion</keyword>
<keyword evidence="7 17" id="KW-0812">Transmembrane</keyword>
<feature type="transmembrane region" description="Helical" evidence="17">
    <location>
        <begin position="177"/>
        <end position="195"/>
    </location>
</feature>
<geneLocation type="mitochondrion" evidence="20"/>
<organism evidence="20">
    <name type="scientific">Serranus annularis</name>
    <dbReference type="NCBI Taxonomy" id="2969294"/>
    <lineage>
        <taxon>Eukaryota</taxon>
        <taxon>Metazoa</taxon>
        <taxon>Chordata</taxon>
        <taxon>Craniata</taxon>
        <taxon>Vertebrata</taxon>
        <taxon>Euteleostomi</taxon>
        <taxon>Actinopterygii</taxon>
        <taxon>Neopterygii</taxon>
        <taxon>Teleostei</taxon>
        <taxon>Neoteleostei</taxon>
        <taxon>Acanthomorphata</taxon>
        <taxon>Eupercaria</taxon>
        <taxon>Perciformes</taxon>
        <taxon>Serranoidei</taxon>
        <taxon>Serranidae</taxon>
        <taxon>Serraninae</taxon>
        <taxon>Serranus</taxon>
    </lineage>
</organism>
<dbReference type="InterPro" id="IPR003917">
    <property type="entry name" value="NADH_UbQ_OxRdtase_chain2"/>
</dbReference>
<comment type="subcellular location">
    <subcellularLocation>
        <location evidence="1 17">Mitochondrion inner membrane</location>
        <topology evidence="1 17">Multi-pass membrane protein</topology>
    </subcellularLocation>
</comment>
<reference evidence="20" key="1">
    <citation type="submission" date="2023-09" db="EMBL/GenBank/DDBJ databases">
        <title>Mitochondrial Genomes of Fishes Derived by Genome Skimming.</title>
        <authorList>
            <person name="Bemis K."/>
            <person name="Collins A."/>
            <person name="Craine J.M."/>
            <person name="Hoban M."/>
            <person name="Leopold D.R."/>
            <person name="Meyer C."/>
            <person name="Murphy K.R."/>
            <person name="Pitassy D.E."/>
            <person name="Whitney J."/>
        </authorList>
    </citation>
    <scope>NUCLEOTIDE SEQUENCE</scope>
</reference>
<feature type="transmembrane region" description="Helical" evidence="17">
    <location>
        <begin position="325"/>
        <end position="346"/>
    </location>
</feature>
<keyword evidence="9 17" id="KW-1278">Translocase</keyword>
<feature type="domain" description="NADH dehydrogenase subunit 2 C-terminal" evidence="19">
    <location>
        <begin position="289"/>
        <end position="342"/>
    </location>
</feature>
<feature type="transmembrane region" description="Helical" evidence="17">
    <location>
        <begin position="60"/>
        <end position="80"/>
    </location>
</feature>
<dbReference type="GO" id="GO:0008137">
    <property type="term" value="F:NADH dehydrogenase (ubiquinone) activity"/>
    <property type="evidence" value="ECO:0007669"/>
    <property type="project" value="UniProtKB-EC"/>
</dbReference>
<dbReference type="PANTHER" id="PTHR46552">
    <property type="entry name" value="NADH-UBIQUINONE OXIDOREDUCTASE CHAIN 2"/>
    <property type="match status" value="1"/>
</dbReference>
<comment type="similarity">
    <text evidence="2 17">Belongs to the complex I subunit 2 family.</text>
</comment>
<dbReference type="GO" id="GO:0006120">
    <property type="term" value="P:mitochondrial electron transport, NADH to ubiquinone"/>
    <property type="evidence" value="ECO:0007669"/>
    <property type="project" value="InterPro"/>
</dbReference>
<dbReference type="InterPro" id="IPR001750">
    <property type="entry name" value="ND/Mrp_TM"/>
</dbReference>
<dbReference type="InterPro" id="IPR050175">
    <property type="entry name" value="Complex_I_Subunit_2"/>
</dbReference>
<keyword evidence="5" id="KW-0813">Transport</keyword>
<dbReference type="PRINTS" id="PR01436">
    <property type="entry name" value="NADHDHGNASE2"/>
</dbReference>
<comment type="catalytic activity">
    <reaction evidence="16 17">
        <text>a ubiquinone + NADH + 5 H(+)(in) = a ubiquinol + NAD(+) + 4 H(+)(out)</text>
        <dbReference type="Rhea" id="RHEA:29091"/>
        <dbReference type="Rhea" id="RHEA-COMP:9565"/>
        <dbReference type="Rhea" id="RHEA-COMP:9566"/>
        <dbReference type="ChEBI" id="CHEBI:15378"/>
        <dbReference type="ChEBI" id="CHEBI:16389"/>
        <dbReference type="ChEBI" id="CHEBI:17976"/>
        <dbReference type="ChEBI" id="CHEBI:57540"/>
        <dbReference type="ChEBI" id="CHEBI:57945"/>
        <dbReference type="EC" id="7.1.1.2"/>
    </reaction>
</comment>
<evidence type="ECO:0000256" key="11">
    <source>
        <dbReference type="ARBA" id="ARBA00022989"/>
    </source>
</evidence>
<evidence type="ECO:0000256" key="13">
    <source>
        <dbReference type="ARBA" id="ARBA00023075"/>
    </source>
</evidence>
<feature type="transmembrane region" description="Helical" evidence="17">
    <location>
        <begin position="92"/>
        <end position="115"/>
    </location>
</feature>
<dbReference type="GO" id="GO:0005743">
    <property type="term" value="C:mitochondrial inner membrane"/>
    <property type="evidence" value="ECO:0007669"/>
    <property type="project" value="UniProtKB-SubCell"/>
</dbReference>
<evidence type="ECO:0000256" key="12">
    <source>
        <dbReference type="ARBA" id="ARBA00023027"/>
    </source>
</evidence>
<evidence type="ECO:0000256" key="6">
    <source>
        <dbReference type="ARBA" id="ARBA00022660"/>
    </source>
</evidence>
<keyword evidence="6 17" id="KW-0679">Respiratory chain</keyword>
<feature type="transmembrane region" description="Helical" evidence="17">
    <location>
        <begin position="273"/>
        <end position="293"/>
    </location>
</feature>
<dbReference type="EC" id="7.1.1.2" evidence="3 17"/>
<gene>
    <name evidence="20" type="primary">ND2</name>
</gene>
<evidence type="ECO:0000256" key="7">
    <source>
        <dbReference type="ARBA" id="ARBA00022692"/>
    </source>
</evidence>
<dbReference type="EMBL" id="OR582705">
    <property type="protein sequence ID" value="WNH37463.1"/>
    <property type="molecule type" value="Genomic_DNA"/>
</dbReference>
<name>A0AA96C3Y0_9TELE</name>
<accession>A0AA96C3Y0</accession>
<evidence type="ECO:0000259" key="19">
    <source>
        <dbReference type="Pfam" id="PF06444"/>
    </source>
</evidence>
<evidence type="ECO:0000256" key="15">
    <source>
        <dbReference type="ARBA" id="ARBA00023136"/>
    </source>
</evidence>
<dbReference type="Pfam" id="PF06444">
    <property type="entry name" value="NADH_dehy_S2_C"/>
    <property type="match status" value="1"/>
</dbReference>
<keyword evidence="12 17" id="KW-0520">NAD</keyword>
<keyword evidence="11 17" id="KW-1133">Transmembrane helix</keyword>
<proteinExistence type="inferred from homology"/>